<evidence type="ECO:0000313" key="1">
    <source>
        <dbReference type="EMBL" id="TGN27232.1"/>
    </source>
</evidence>
<gene>
    <name evidence="1" type="ORF">E4J94_08450</name>
</gene>
<dbReference type="Proteomes" id="UP000297998">
    <property type="component" value="Unassembled WGS sequence"/>
</dbReference>
<dbReference type="RefSeq" id="WP_135835382.1">
    <property type="nucleotide sequence ID" value="NZ_CAUQWU010000005.1"/>
</dbReference>
<reference evidence="1 2" key="1">
    <citation type="submission" date="2019-03" db="EMBL/GenBank/DDBJ databases">
        <title>Empedobacter tilapiae sp. nov., isolated from an intestine of Nile tilapia Oreochromis niloticus.</title>
        <authorList>
            <person name="Kim Y.-O."/>
            <person name="Yoon J.-H."/>
        </authorList>
    </citation>
    <scope>NUCLEOTIDE SEQUENCE [LARGE SCALE GENOMIC DNA]</scope>
    <source>
        <strain evidence="1 2">MRS2</strain>
    </source>
</reference>
<sequence>MKFLFKIIIPFILLLFCFGCTSKTKKSPIDFYYWRSNYSVNDVEKKVVDSLKVENVYVRFFDVDKKINKISPVGIIQNFDATKLNVNYIPTVFITNQTFLNTSKDQVKVLAKDVYNFLSETAERGTLNNFNEIQIDCDWTKSTRENYFMFLSELKHISGKKLSATLRLHQVKFKEQEGVPPLDKMVLMCYATENPTDQSENNSILDLKIAKDYLKNLNDYPIKLDVALPIYSWAILTNHIGRIKLINSFSEQDLIGKPVKKIRNDFYEVEDDFFVRNFYVSKGFTIKVETVSPELLVETKSFLDTKLPYSYRLIYYHLDSKFLKTIPTQL</sequence>
<keyword evidence="2" id="KW-1185">Reference proteome</keyword>
<dbReference type="AlphaFoldDB" id="A0A4Z1BUF4"/>
<comment type="caution">
    <text evidence="1">The sequence shown here is derived from an EMBL/GenBank/DDBJ whole genome shotgun (WGS) entry which is preliminary data.</text>
</comment>
<organism evidence="1 2">
    <name type="scientific">Empedobacter tilapiae</name>
    <dbReference type="NCBI Taxonomy" id="2491114"/>
    <lineage>
        <taxon>Bacteria</taxon>
        <taxon>Pseudomonadati</taxon>
        <taxon>Bacteroidota</taxon>
        <taxon>Flavobacteriia</taxon>
        <taxon>Flavobacteriales</taxon>
        <taxon>Weeksellaceae</taxon>
        <taxon>Empedobacter</taxon>
    </lineage>
</organism>
<protein>
    <submittedName>
        <fullName evidence="1">Uncharacterized protein</fullName>
    </submittedName>
</protein>
<dbReference type="OrthoDB" id="634553at2"/>
<dbReference type="EMBL" id="SRPE01000005">
    <property type="protein sequence ID" value="TGN27232.1"/>
    <property type="molecule type" value="Genomic_DNA"/>
</dbReference>
<accession>A0A4Z1BUF4</accession>
<evidence type="ECO:0000313" key="2">
    <source>
        <dbReference type="Proteomes" id="UP000297998"/>
    </source>
</evidence>
<name>A0A4Z1BUF4_9FLAO</name>
<proteinExistence type="predicted"/>